<comment type="subcellular location">
    <subcellularLocation>
        <location evidence="1">Cell membrane</location>
        <topology evidence="1">Multi-pass membrane protein</topology>
    </subcellularLocation>
</comment>
<keyword evidence="3 7" id="KW-0812">Transmembrane</keyword>
<feature type="transmembrane region" description="Helical" evidence="7">
    <location>
        <begin position="45"/>
        <end position="65"/>
    </location>
</feature>
<evidence type="ECO:0000256" key="3">
    <source>
        <dbReference type="ARBA" id="ARBA00022692"/>
    </source>
</evidence>
<feature type="domain" description="RDD" evidence="8">
    <location>
        <begin position="39"/>
        <end position="138"/>
    </location>
</feature>
<evidence type="ECO:0000256" key="1">
    <source>
        <dbReference type="ARBA" id="ARBA00004651"/>
    </source>
</evidence>
<organism evidence="9 10">
    <name type="scientific">Mycolicibacter kumamotonensis</name>
    <dbReference type="NCBI Taxonomy" id="354243"/>
    <lineage>
        <taxon>Bacteria</taxon>
        <taxon>Bacillati</taxon>
        <taxon>Actinomycetota</taxon>
        <taxon>Actinomycetes</taxon>
        <taxon>Mycobacteriales</taxon>
        <taxon>Mycobacteriaceae</taxon>
        <taxon>Mycolicibacter</taxon>
    </lineage>
</organism>
<gene>
    <name evidence="9" type="ORF">ACT18_19955</name>
</gene>
<evidence type="ECO:0000256" key="2">
    <source>
        <dbReference type="ARBA" id="ARBA00022475"/>
    </source>
</evidence>
<dbReference type="InterPro" id="IPR051791">
    <property type="entry name" value="Pra-immunoreactive"/>
</dbReference>
<dbReference type="OrthoDB" id="5187110at2"/>
<feature type="region of interest" description="Disordered" evidence="6">
    <location>
        <begin position="1"/>
        <end position="32"/>
    </location>
</feature>
<reference evidence="9 10" key="1">
    <citation type="submission" date="2015-06" db="EMBL/GenBank/DDBJ databases">
        <title>Genome sequence of Mycobacterium kumamotonense strain Roo.</title>
        <authorList>
            <person name="Greninger A.L."/>
            <person name="Cunningham G."/>
            <person name="Miller S."/>
        </authorList>
    </citation>
    <scope>NUCLEOTIDE SEQUENCE [LARGE SCALE GENOMIC DNA]</scope>
    <source>
        <strain evidence="9 10">Roo</strain>
    </source>
</reference>
<protein>
    <submittedName>
        <fullName evidence="9">Membrane protein</fullName>
    </submittedName>
</protein>
<evidence type="ECO:0000256" key="4">
    <source>
        <dbReference type="ARBA" id="ARBA00022989"/>
    </source>
</evidence>
<dbReference type="GO" id="GO:0005886">
    <property type="term" value="C:plasma membrane"/>
    <property type="evidence" value="ECO:0007669"/>
    <property type="project" value="UniProtKB-SubCell"/>
</dbReference>
<dbReference type="EMBL" id="LFOE01000042">
    <property type="protein sequence ID" value="OBY29987.1"/>
    <property type="molecule type" value="Genomic_DNA"/>
</dbReference>
<evidence type="ECO:0000313" key="9">
    <source>
        <dbReference type="EMBL" id="OBY29987.1"/>
    </source>
</evidence>
<keyword evidence="4 7" id="KW-1133">Transmembrane helix</keyword>
<dbReference type="InterPro" id="IPR016795">
    <property type="entry name" value="UCP021697"/>
</dbReference>
<comment type="caution">
    <text evidence="9">The sequence shown here is derived from an EMBL/GenBank/DDBJ whole genome shotgun (WGS) entry which is preliminary data.</text>
</comment>
<evidence type="ECO:0000313" key="10">
    <source>
        <dbReference type="Proteomes" id="UP000092668"/>
    </source>
</evidence>
<feature type="transmembrane region" description="Helical" evidence="7">
    <location>
        <begin position="72"/>
        <end position="94"/>
    </location>
</feature>
<accession>A0A1B8SB94</accession>
<evidence type="ECO:0000256" key="6">
    <source>
        <dbReference type="SAM" id="MobiDB-lite"/>
    </source>
</evidence>
<dbReference type="PIRSF" id="PIRSF021697">
    <property type="entry name" value="UCP021697"/>
    <property type="match status" value="1"/>
</dbReference>
<dbReference type="AlphaFoldDB" id="A0A1B8SB94"/>
<dbReference type="STRING" id="354243.BST28_13130"/>
<dbReference type="PATRIC" id="fig|354243.3.peg.4125"/>
<dbReference type="Proteomes" id="UP000092668">
    <property type="component" value="Unassembled WGS sequence"/>
</dbReference>
<sequence length="156" mass="16036">MSRTFSSWLSGPESAGPQPPDGTPGQKLGLPPTGAGSLASTGRRVLALAVDWLVAYGIAGLGVALEWVTPEWLATVILVIWLVLGIAALRLFGFTPGQYACGLRVIPVDGAGPGVGIVRAVVRGLLIALVVPALFVDADGRGLQDRATATAVVRSR</sequence>
<evidence type="ECO:0000256" key="7">
    <source>
        <dbReference type="SAM" id="Phobius"/>
    </source>
</evidence>
<keyword evidence="10" id="KW-1185">Reference proteome</keyword>
<dbReference type="PANTHER" id="PTHR36115">
    <property type="entry name" value="PROLINE-RICH ANTIGEN HOMOLOG-RELATED"/>
    <property type="match status" value="1"/>
</dbReference>
<dbReference type="Pfam" id="PF06271">
    <property type="entry name" value="RDD"/>
    <property type="match status" value="1"/>
</dbReference>
<evidence type="ECO:0000256" key="5">
    <source>
        <dbReference type="ARBA" id="ARBA00023136"/>
    </source>
</evidence>
<keyword evidence="2" id="KW-1003">Cell membrane</keyword>
<dbReference type="PANTHER" id="PTHR36115:SF6">
    <property type="entry name" value="PROLINE-RICH ANTIGEN HOMOLOG"/>
    <property type="match status" value="1"/>
</dbReference>
<dbReference type="RefSeq" id="WP_065289277.1">
    <property type="nucleotide sequence ID" value="NZ_LFOE01000042.1"/>
</dbReference>
<dbReference type="InterPro" id="IPR010432">
    <property type="entry name" value="RDD"/>
</dbReference>
<proteinExistence type="predicted"/>
<name>A0A1B8SB94_9MYCO</name>
<evidence type="ECO:0000259" key="8">
    <source>
        <dbReference type="Pfam" id="PF06271"/>
    </source>
</evidence>
<keyword evidence="5 7" id="KW-0472">Membrane</keyword>